<keyword evidence="2" id="KW-1185">Reference proteome</keyword>
<protein>
    <submittedName>
        <fullName evidence="1">DUF2922 domain-containing protein</fullName>
    </submittedName>
</protein>
<gene>
    <name evidence="1" type="ORF">ERX37_03085</name>
</gene>
<proteinExistence type="predicted"/>
<dbReference type="Pfam" id="PF11148">
    <property type="entry name" value="DUF2922"/>
    <property type="match status" value="1"/>
</dbReference>
<organism evidence="1 2">
    <name type="scientific">Macrococcus hajekii</name>
    <dbReference type="NCBI Taxonomy" id="198482"/>
    <lineage>
        <taxon>Bacteria</taxon>
        <taxon>Bacillati</taxon>
        <taxon>Bacillota</taxon>
        <taxon>Bacilli</taxon>
        <taxon>Bacillales</taxon>
        <taxon>Staphylococcaceae</taxon>
        <taxon>Macrococcus</taxon>
    </lineage>
</organism>
<comment type="caution">
    <text evidence="1">The sequence shown here is derived from an EMBL/GenBank/DDBJ whole genome shotgun (WGS) entry which is preliminary data.</text>
</comment>
<dbReference type="EMBL" id="SCWE01000001">
    <property type="protein sequence ID" value="TDM03084.1"/>
    <property type="molecule type" value="Genomic_DNA"/>
</dbReference>
<dbReference type="Proteomes" id="UP000295328">
    <property type="component" value="Unassembled WGS sequence"/>
</dbReference>
<sequence>MLRKEAYAMKTLQMTFATDFGKNYQFSIANPKEEITAQTVENVMQTIIDRQYFETPAGRPVAIKSAKIVDRVESIILKKD</sequence>
<evidence type="ECO:0000313" key="1">
    <source>
        <dbReference type="EMBL" id="TDM03084.1"/>
    </source>
</evidence>
<reference evidence="1 2" key="1">
    <citation type="submission" date="2019-01" db="EMBL/GenBank/DDBJ databases">
        <title>Draft genome sequences of the type strains of six Macrococcus species.</title>
        <authorList>
            <person name="Mazhar S."/>
            <person name="Altermann E."/>
            <person name="Hill C."/>
            <person name="Mcauliffe O."/>
        </authorList>
    </citation>
    <scope>NUCLEOTIDE SEQUENCE [LARGE SCALE GENOMIC DNA]</scope>
    <source>
        <strain evidence="1 2">CCM4809</strain>
    </source>
</reference>
<name>A0A4R6BML8_9STAP</name>
<dbReference type="InterPro" id="IPR021321">
    <property type="entry name" value="DUF2922"/>
</dbReference>
<evidence type="ECO:0000313" key="2">
    <source>
        <dbReference type="Proteomes" id="UP000295328"/>
    </source>
</evidence>
<dbReference type="OrthoDB" id="2454247at2"/>
<accession>A0A4R6BML8</accession>
<dbReference type="AlphaFoldDB" id="A0A4R6BML8"/>